<organism evidence="2">
    <name type="scientific">Tanacetum cinerariifolium</name>
    <name type="common">Dalmatian daisy</name>
    <name type="synonym">Chrysanthemum cinerariifolium</name>
    <dbReference type="NCBI Taxonomy" id="118510"/>
    <lineage>
        <taxon>Eukaryota</taxon>
        <taxon>Viridiplantae</taxon>
        <taxon>Streptophyta</taxon>
        <taxon>Embryophyta</taxon>
        <taxon>Tracheophyta</taxon>
        <taxon>Spermatophyta</taxon>
        <taxon>Magnoliopsida</taxon>
        <taxon>eudicotyledons</taxon>
        <taxon>Gunneridae</taxon>
        <taxon>Pentapetalae</taxon>
        <taxon>asterids</taxon>
        <taxon>campanulids</taxon>
        <taxon>Asterales</taxon>
        <taxon>Asteraceae</taxon>
        <taxon>Asteroideae</taxon>
        <taxon>Anthemideae</taxon>
        <taxon>Anthemidinae</taxon>
        <taxon>Tanacetum</taxon>
    </lineage>
</organism>
<evidence type="ECO:0000313" key="2">
    <source>
        <dbReference type="EMBL" id="GFC82105.1"/>
    </source>
</evidence>
<dbReference type="EMBL" id="BKCJ011082787">
    <property type="protein sequence ID" value="GFC82105.1"/>
    <property type="molecule type" value="Genomic_DNA"/>
</dbReference>
<evidence type="ECO:0000256" key="1">
    <source>
        <dbReference type="SAM" id="MobiDB-lite"/>
    </source>
</evidence>
<reference evidence="2" key="1">
    <citation type="journal article" date="2019" name="Sci. Rep.">
        <title>Draft genome of Tanacetum cinerariifolium, the natural source of mosquito coil.</title>
        <authorList>
            <person name="Yamashiro T."/>
            <person name="Shiraishi A."/>
            <person name="Satake H."/>
            <person name="Nakayama K."/>
        </authorList>
    </citation>
    <scope>NUCLEOTIDE SEQUENCE</scope>
</reference>
<name>A0A699R8P1_TANCI</name>
<comment type="caution">
    <text evidence="2">The sequence shown here is derived from an EMBL/GenBank/DDBJ whole genome shotgun (WGS) entry which is preliminary data.</text>
</comment>
<protein>
    <submittedName>
        <fullName evidence="2">Uncharacterized protein</fullName>
    </submittedName>
</protein>
<dbReference type="AlphaFoldDB" id="A0A699R8P1"/>
<feature type="non-terminal residue" evidence="2">
    <location>
        <position position="1"/>
    </location>
</feature>
<gene>
    <name evidence="2" type="ORF">Tci_854075</name>
</gene>
<sequence>LPLSTLFIDLSPLKHVSSSTQAPIFTAAMTTTTTTLLPPLQQQSTSDSKELPEADMKEILHQCMFESGTYKSLPKHVALFEALEASIKRANKDEFLAEKDESLKRRCDDQDPPLPPSDSNLSKKKINDSDASNKSSEEGHT</sequence>
<accession>A0A699R8P1</accession>
<proteinExistence type="predicted"/>
<feature type="region of interest" description="Disordered" evidence="1">
    <location>
        <begin position="101"/>
        <end position="141"/>
    </location>
</feature>